<dbReference type="PRINTS" id="PR00812">
    <property type="entry name" value="BCTERIALGSPF"/>
</dbReference>
<keyword evidence="4 7" id="KW-0812">Transmembrane</keyword>
<dbReference type="EMBL" id="FNJW01000008">
    <property type="protein sequence ID" value="SDQ48104.1"/>
    <property type="molecule type" value="Genomic_DNA"/>
</dbReference>
<dbReference type="GO" id="GO:0005886">
    <property type="term" value="C:plasma membrane"/>
    <property type="evidence" value="ECO:0007669"/>
    <property type="project" value="UniProtKB-SubCell"/>
</dbReference>
<accession>A0A1H1B819</accession>
<organism evidence="9 10">
    <name type="scientific">Carnobacterium viridans</name>
    <dbReference type="NCBI Taxonomy" id="174587"/>
    <lineage>
        <taxon>Bacteria</taxon>
        <taxon>Bacillati</taxon>
        <taxon>Bacillota</taxon>
        <taxon>Bacilli</taxon>
        <taxon>Lactobacillales</taxon>
        <taxon>Carnobacteriaceae</taxon>
        <taxon>Carnobacterium</taxon>
    </lineage>
</organism>
<evidence type="ECO:0000256" key="1">
    <source>
        <dbReference type="ARBA" id="ARBA00004651"/>
    </source>
</evidence>
<comment type="similarity">
    <text evidence="2">Belongs to the GSP F family.</text>
</comment>
<dbReference type="AlphaFoldDB" id="A0A1H1B819"/>
<evidence type="ECO:0000256" key="3">
    <source>
        <dbReference type="ARBA" id="ARBA00022475"/>
    </source>
</evidence>
<evidence type="ECO:0000313" key="10">
    <source>
        <dbReference type="Proteomes" id="UP000199481"/>
    </source>
</evidence>
<feature type="transmembrane region" description="Helical" evidence="7">
    <location>
        <begin position="165"/>
        <end position="187"/>
    </location>
</feature>
<comment type="subcellular location">
    <subcellularLocation>
        <location evidence="1">Cell membrane</location>
        <topology evidence="1">Multi-pass membrane protein</topology>
    </subcellularLocation>
</comment>
<evidence type="ECO:0000256" key="5">
    <source>
        <dbReference type="ARBA" id="ARBA00022989"/>
    </source>
</evidence>
<dbReference type="PANTHER" id="PTHR30012:SF0">
    <property type="entry name" value="TYPE II SECRETION SYSTEM PROTEIN F-RELATED"/>
    <property type="match status" value="1"/>
</dbReference>
<dbReference type="NCBIfam" id="NF041012">
    <property type="entry name" value="T4P_ComGB"/>
    <property type="match status" value="1"/>
</dbReference>
<keyword evidence="3" id="KW-1003">Cell membrane</keyword>
<sequence length="352" mass="40840">MAISAKKIIFNSRFLKRKSLAVQAAFLNKLSTLMTQGFSLKEALLFLKMILPQEDQWIQSILEELENGERFDNSLKKHGFSERISSQIYLSFIHGNLTEALAASGNYLEEKEKQRSQLTKLLQYPIFLLLFMIGILMAIRFMILPNYEQMNGSQESIINTFSIKFIYYFPTFLGVFSVVVCLMILVIRHQLGKQTALQRTVFFMKIPILSTLLRLYYTNLFSYEWSQLLKSGHQMNKIIELMQTKETTQLMQEVACKMEEELRTGQDFKESMSSFNFFNRELGFIIIHGEATSRLGIELAVYAQDCQLRLTVQIQKLLGYIQPIIFLIIAFFIMCVYLALLLPTFSMMEGIL</sequence>
<dbReference type="Gene3D" id="1.20.81.30">
    <property type="entry name" value="Type II secretion system (T2SS), domain F"/>
    <property type="match status" value="2"/>
</dbReference>
<dbReference type="InterPro" id="IPR003004">
    <property type="entry name" value="GspF/PilC"/>
</dbReference>
<evidence type="ECO:0000313" key="9">
    <source>
        <dbReference type="EMBL" id="SDQ48104.1"/>
    </source>
</evidence>
<evidence type="ECO:0000256" key="2">
    <source>
        <dbReference type="ARBA" id="ARBA00005745"/>
    </source>
</evidence>
<keyword evidence="6 7" id="KW-0472">Membrane</keyword>
<evidence type="ECO:0000256" key="6">
    <source>
        <dbReference type="ARBA" id="ARBA00023136"/>
    </source>
</evidence>
<feature type="transmembrane region" description="Helical" evidence="7">
    <location>
        <begin position="121"/>
        <end position="145"/>
    </location>
</feature>
<dbReference type="Pfam" id="PF00482">
    <property type="entry name" value="T2SSF"/>
    <property type="match status" value="2"/>
</dbReference>
<feature type="transmembrane region" description="Helical" evidence="7">
    <location>
        <begin position="320"/>
        <end position="342"/>
    </location>
</feature>
<dbReference type="InterPro" id="IPR018076">
    <property type="entry name" value="T2SS_GspF_dom"/>
</dbReference>
<evidence type="ECO:0000256" key="4">
    <source>
        <dbReference type="ARBA" id="ARBA00022692"/>
    </source>
</evidence>
<reference evidence="10" key="1">
    <citation type="submission" date="2016-10" db="EMBL/GenBank/DDBJ databases">
        <authorList>
            <person name="Varghese N."/>
            <person name="Submissions S."/>
        </authorList>
    </citation>
    <scope>NUCLEOTIDE SEQUENCE [LARGE SCALE GENOMIC DNA]</scope>
    <source>
        <strain evidence="10">MPL-11</strain>
    </source>
</reference>
<protein>
    <submittedName>
        <fullName evidence="9">Type II secretion system protein F (GspF)</fullName>
    </submittedName>
</protein>
<feature type="domain" description="Type II secretion system protein GspF" evidence="8">
    <location>
        <begin position="26"/>
        <end position="145"/>
    </location>
</feature>
<feature type="domain" description="Type II secretion system protein GspF" evidence="8">
    <location>
        <begin position="222"/>
        <end position="343"/>
    </location>
</feature>
<gene>
    <name evidence="9" type="ORF">SAMN04487752_2471</name>
</gene>
<dbReference type="PANTHER" id="PTHR30012">
    <property type="entry name" value="GENERAL SECRETION PATHWAY PROTEIN"/>
    <property type="match status" value="1"/>
</dbReference>
<dbReference type="Proteomes" id="UP000199481">
    <property type="component" value="Unassembled WGS sequence"/>
</dbReference>
<proteinExistence type="inferred from homology"/>
<keyword evidence="10" id="KW-1185">Reference proteome</keyword>
<dbReference type="InterPro" id="IPR042094">
    <property type="entry name" value="T2SS_GspF_sf"/>
</dbReference>
<keyword evidence="5 7" id="KW-1133">Transmembrane helix</keyword>
<name>A0A1H1B819_9LACT</name>
<evidence type="ECO:0000259" key="8">
    <source>
        <dbReference type="Pfam" id="PF00482"/>
    </source>
</evidence>
<dbReference type="RefSeq" id="WP_176944127.1">
    <property type="nucleotide sequence ID" value="NZ_CP084916.1"/>
</dbReference>
<dbReference type="InterPro" id="IPR047692">
    <property type="entry name" value="T4P_ComGB"/>
</dbReference>
<evidence type="ECO:0000256" key="7">
    <source>
        <dbReference type="SAM" id="Phobius"/>
    </source>
</evidence>